<name>A0A382WJ75_9ZZZZ</name>
<evidence type="ECO:0000313" key="1">
    <source>
        <dbReference type="EMBL" id="SVD58660.1"/>
    </source>
</evidence>
<reference evidence="1" key="1">
    <citation type="submission" date="2018-05" db="EMBL/GenBank/DDBJ databases">
        <authorList>
            <person name="Lanie J.A."/>
            <person name="Ng W.-L."/>
            <person name="Kazmierczak K.M."/>
            <person name="Andrzejewski T.M."/>
            <person name="Davidsen T.M."/>
            <person name="Wayne K.J."/>
            <person name="Tettelin H."/>
            <person name="Glass J.I."/>
            <person name="Rusch D."/>
            <person name="Podicherti R."/>
            <person name="Tsui H.-C.T."/>
            <person name="Winkler M.E."/>
        </authorList>
    </citation>
    <scope>NUCLEOTIDE SEQUENCE</scope>
</reference>
<accession>A0A382WJ75</accession>
<gene>
    <name evidence="1" type="ORF">METZ01_LOCUS411514</name>
</gene>
<protein>
    <submittedName>
        <fullName evidence="1">Uncharacterized protein</fullName>
    </submittedName>
</protein>
<organism evidence="1">
    <name type="scientific">marine metagenome</name>
    <dbReference type="NCBI Taxonomy" id="408172"/>
    <lineage>
        <taxon>unclassified sequences</taxon>
        <taxon>metagenomes</taxon>
        <taxon>ecological metagenomes</taxon>
    </lineage>
</organism>
<proteinExistence type="predicted"/>
<dbReference type="AlphaFoldDB" id="A0A382WJ75"/>
<sequence length="62" mass="7393">MSKRQEYLDRVRELQTDLKVRLDKGKFTKEVEKFCLEEAITNLGYAEKHLNGYLQVDKFRGN</sequence>
<dbReference type="EMBL" id="UINC01160166">
    <property type="protein sequence ID" value="SVD58660.1"/>
    <property type="molecule type" value="Genomic_DNA"/>
</dbReference>